<gene>
    <name evidence="2" type="ORF">JI435_072140</name>
</gene>
<evidence type="ECO:0000256" key="1">
    <source>
        <dbReference type="SAM" id="MobiDB-lite"/>
    </source>
</evidence>
<evidence type="ECO:0000313" key="2">
    <source>
        <dbReference type="EMBL" id="QRD00354.1"/>
    </source>
</evidence>
<feature type="region of interest" description="Disordered" evidence="1">
    <location>
        <begin position="28"/>
        <end position="103"/>
    </location>
</feature>
<proteinExistence type="predicted"/>
<dbReference type="EMBL" id="CP069032">
    <property type="protein sequence ID" value="QRD00354.1"/>
    <property type="molecule type" value="Genomic_DNA"/>
</dbReference>
<dbReference type="OrthoDB" id="529205at2759"/>
<organism evidence="2 3">
    <name type="scientific">Phaeosphaeria nodorum (strain SN15 / ATCC MYA-4574 / FGSC 10173)</name>
    <name type="common">Glume blotch fungus</name>
    <name type="synonym">Parastagonospora nodorum</name>
    <dbReference type="NCBI Taxonomy" id="321614"/>
    <lineage>
        <taxon>Eukaryota</taxon>
        <taxon>Fungi</taxon>
        <taxon>Dikarya</taxon>
        <taxon>Ascomycota</taxon>
        <taxon>Pezizomycotina</taxon>
        <taxon>Dothideomycetes</taxon>
        <taxon>Pleosporomycetidae</taxon>
        <taxon>Pleosporales</taxon>
        <taxon>Pleosporineae</taxon>
        <taxon>Phaeosphaeriaceae</taxon>
        <taxon>Parastagonospora</taxon>
    </lineage>
</organism>
<evidence type="ECO:0000313" key="3">
    <source>
        <dbReference type="Proteomes" id="UP000663193"/>
    </source>
</evidence>
<dbReference type="RefSeq" id="XP_001797563.1">
    <property type="nucleotide sequence ID" value="XM_001797511.1"/>
</dbReference>
<dbReference type="Proteomes" id="UP000663193">
    <property type="component" value="Chromosome 10"/>
</dbReference>
<reference evidence="3" key="1">
    <citation type="journal article" date="2021" name="BMC Genomics">
        <title>Chromosome-level genome assembly and manually-curated proteome of model necrotroph Parastagonospora nodorum Sn15 reveals a genome-wide trove of candidate effector homologs, and redundancy of virulence-related functions within an accessory chromosome.</title>
        <authorList>
            <person name="Bertazzoni S."/>
            <person name="Jones D.A.B."/>
            <person name="Phan H.T."/>
            <person name="Tan K.-C."/>
            <person name="Hane J.K."/>
        </authorList>
    </citation>
    <scope>NUCLEOTIDE SEQUENCE [LARGE SCALE GENOMIC DNA]</scope>
    <source>
        <strain evidence="3">SN15 / ATCC MYA-4574 / FGSC 10173)</strain>
    </source>
</reference>
<keyword evidence="3" id="KW-1185">Reference proteome</keyword>
<feature type="compositionally biased region" description="Basic and acidic residues" evidence="1">
    <location>
        <begin position="30"/>
        <end position="63"/>
    </location>
</feature>
<protein>
    <recommendedName>
        <fullName evidence="4">Mitochondrial carrier protein pet8 protein</fullName>
    </recommendedName>
</protein>
<name>A0A7U2F9W6_PHANO</name>
<feature type="compositionally biased region" description="Basic and acidic residues" evidence="1">
    <location>
        <begin position="73"/>
        <end position="103"/>
    </location>
</feature>
<dbReference type="KEGG" id="pno:SNOG_07214"/>
<accession>A0A7U2F9W6</accession>
<dbReference type="AlphaFoldDB" id="A0A7U2F9W6"/>
<dbReference type="OMA" id="KAKWKQE"/>
<dbReference type="VEuPathDB" id="FungiDB:JI435_072140"/>
<evidence type="ECO:0008006" key="4">
    <source>
        <dbReference type="Google" id="ProtNLM"/>
    </source>
</evidence>
<sequence>MSYIRAIAARRTPFVGIQRAAFSQSIARGVGKESALHNEGRADEVEKKKQEHLKAQKEGKNTWEEGLASDSESAVKADRSETGKSAQEEIKKLQEEAKKVGGS</sequence>